<dbReference type="InterPro" id="IPR051037">
    <property type="entry name" value="RNAPII_TF_IWS1"/>
</dbReference>
<dbReference type="PANTHER" id="PTHR46010:SF1">
    <property type="entry name" value="PROTEIN IWS1 HOMOLOG"/>
    <property type="match status" value="1"/>
</dbReference>
<dbReference type="GO" id="GO:0016973">
    <property type="term" value="P:poly(A)+ mRNA export from nucleus"/>
    <property type="evidence" value="ECO:0007669"/>
    <property type="project" value="TreeGrafter"/>
</dbReference>
<reference evidence="5 6" key="1">
    <citation type="submission" date="2019-03" db="EMBL/GenBank/DDBJ databases">
        <title>Single cell metagenomics reveals metabolic interactions within the superorganism composed of flagellate Streblomastix strix and complex community of Bacteroidetes bacteria on its surface.</title>
        <authorList>
            <person name="Treitli S.C."/>
            <person name="Kolisko M."/>
            <person name="Husnik F."/>
            <person name="Keeling P."/>
            <person name="Hampl V."/>
        </authorList>
    </citation>
    <scope>NUCLEOTIDE SEQUENCE [LARGE SCALE GENOMIC DNA]</scope>
    <source>
        <strain evidence="5">ST1C</strain>
    </source>
</reference>
<evidence type="ECO:0000313" key="5">
    <source>
        <dbReference type="EMBL" id="KAA6392294.1"/>
    </source>
</evidence>
<dbReference type="Gene3D" id="1.20.930.10">
    <property type="entry name" value="Conserved domain common to transcription factors TFIIS, elongin A, CRSP70"/>
    <property type="match status" value="1"/>
</dbReference>
<feature type="compositionally biased region" description="Basic and acidic residues" evidence="3">
    <location>
        <begin position="53"/>
        <end position="64"/>
    </location>
</feature>
<dbReference type="GO" id="GO:0005634">
    <property type="term" value="C:nucleus"/>
    <property type="evidence" value="ECO:0007669"/>
    <property type="project" value="UniProtKB-SubCell"/>
</dbReference>
<gene>
    <name evidence="5" type="ORF">EZS28_012178</name>
</gene>
<dbReference type="InterPro" id="IPR017923">
    <property type="entry name" value="TFIIS_N"/>
</dbReference>
<dbReference type="EMBL" id="SNRW01002592">
    <property type="protein sequence ID" value="KAA6392294.1"/>
    <property type="molecule type" value="Genomic_DNA"/>
</dbReference>
<name>A0A5J4WBH2_9EUKA</name>
<dbReference type="AlphaFoldDB" id="A0A5J4WBH2"/>
<feature type="region of interest" description="Disordered" evidence="3">
    <location>
        <begin position="1"/>
        <end position="64"/>
    </location>
</feature>
<protein>
    <recommendedName>
        <fullName evidence="4">TFIIS N-terminal domain-containing protein</fullName>
    </recommendedName>
</protein>
<keyword evidence="2" id="KW-0539">Nucleus</keyword>
<dbReference type="PANTHER" id="PTHR46010">
    <property type="entry name" value="PROTEIN IWS1 HOMOLOG"/>
    <property type="match status" value="1"/>
</dbReference>
<sequence length="348" mass="39616">MSRPRKRSRKEMEDENTDEKKNINEEESKGDFPPKRSRLDDDGHANTKKSGGRRRDEESEEAIQARKAEAVQFITEMENATRADIELFKQGKPATARLSLLPKFKQLTNNRLYTDGLLQSDFTSKVTEWLLPLEQGTLPNEKIRTAVLQAVNAMEITQDYMMNINLGRLVRGLSVHPRETPLNRQLAAVIYQRWAREALNIPETMQNNLDEDEDENDLPNSLSEVQRKLSEQVPIVPKITDKDKLDKYLDERSKNSEPGEPNFRYNPKRPKQATFNFVIAPKSDVSITGKSEEEIEKMLGKKSSGAKKGVPSIEQKMANAKKSVQRIGNNIKVPHAMSFSIEGRGINI</sequence>
<feature type="compositionally biased region" description="Basic and acidic residues" evidence="3">
    <location>
        <begin position="18"/>
        <end position="45"/>
    </location>
</feature>
<accession>A0A5J4WBH2</accession>
<evidence type="ECO:0000256" key="2">
    <source>
        <dbReference type="PROSITE-ProRule" id="PRU00649"/>
    </source>
</evidence>
<feature type="domain" description="TFIIS N-terminal" evidence="4">
    <location>
        <begin position="124"/>
        <end position="201"/>
    </location>
</feature>
<comment type="similarity">
    <text evidence="1">Belongs to the IWS1 family.</text>
</comment>
<evidence type="ECO:0000256" key="1">
    <source>
        <dbReference type="ARBA" id="ARBA00037992"/>
    </source>
</evidence>
<comment type="subcellular location">
    <subcellularLocation>
        <location evidence="2">Nucleus</location>
    </subcellularLocation>
</comment>
<organism evidence="5 6">
    <name type="scientific">Streblomastix strix</name>
    <dbReference type="NCBI Taxonomy" id="222440"/>
    <lineage>
        <taxon>Eukaryota</taxon>
        <taxon>Metamonada</taxon>
        <taxon>Preaxostyla</taxon>
        <taxon>Oxymonadida</taxon>
        <taxon>Streblomastigidae</taxon>
        <taxon>Streblomastix</taxon>
    </lineage>
</organism>
<evidence type="ECO:0000259" key="4">
    <source>
        <dbReference type="PROSITE" id="PS51319"/>
    </source>
</evidence>
<evidence type="ECO:0000256" key="3">
    <source>
        <dbReference type="SAM" id="MobiDB-lite"/>
    </source>
</evidence>
<dbReference type="OrthoDB" id="21124at2759"/>
<evidence type="ECO:0000313" key="6">
    <source>
        <dbReference type="Proteomes" id="UP000324800"/>
    </source>
</evidence>
<proteinExistence type="inferred from homology"/>
<comment type="caution">
    <text evidence="5">The sequence shown here is derived from an EMBL/GenBank/DDBJ whole genome shotgun (WGS) entry which is preliminary data.</text>
</comment>
<dbReference type="PROSITE" id="PS51319">
    <property type="entry name" value="TFIIS_N"/>
    <property type="match status" value="1"/>
</dbReference>
<dbReference type="Proteomes" id="UP000324800">
    <property type="component" value="Unassembled WGS sequence"/>
</dbReference>
<feature type="region of interest" description="Disordered" evidence="3">
    <location>
        <begin position="249"/>
        <end position="268"/>
    </location>
</feature>
<dbReference type="InterPro" id="IPR035441">
    <property type="entry name" value="TFIIS/LEDGF_dom_sf"/>
</dbReference>